<dbReference type="Proteomes" id="UP000577724">
    <property type="component" value="Unassembled WGS sequence"/>
</dbReference>
<name>A0ABX2MDE9_9BACL</name>
<evidence type="ECO:0008006" key="3">
    <source>
        <dbReference type="Google" id="ProtNLM"/>
    </source>
</evidence>
<organism evidence="1 2">
    <name type="scientific">Paenibacillus taichungensis</name>
    <dbReference type="NCBI Taxonomy" id="484184"/>
    <lineage>
        <taxon>Bacteria</taxon>
        <taxon>Bacillati</taxon>
        <taxon>Bacillota</taxon>
        <taxon>Bacilli</taxon>
        <taxon>Bacillales</taxon>
        <taxon>Paenibacillaceae</taxon>
        <taxon>Paenibacillus</taxon>
    </lineage>
</organism>
<comment type="caution">
    <text evidence="1">The sequence shown here is derived from an EMBL/GenBank/DDBJ whole genome shotgun (WGS) entry which is preliminary data.</text>
</comment>
<sequence length="355" mass="40600">MNKQQLVSAVSVLLNRGQDDNTGIFINRNHDNMVRELQNYIEMNKSHLGGSVILNFTQAMNDHGVDLILEIPDRVKIGFQIKSHYDVTEDNFAANVKRQFAESFAHGLDKWILIICAPLHDGIKNREPRIAHLINEMSMFKTNMFAIYNPRHAAALFQQMNALSDTDFNAEYQKLANIEDSEAETLKLLQKLLNTDQSTARSYLSRRSLATATLPKTLSRMNEVLKWNLSEDELKITLDSCISYLKRLENLTPQSREFLTGFLERAEPSDGQKMRALSREVENHLRSSVATCKKEIEVLTLKEMAYYDNDWGQDTFVSGDGGVGWPIVFSLVEFARHEQISLDKIFSEMNFSLLD</sequence>
<gene>
    <name evidence="1" type="ORF">HP548_02515</name>
</gene>
<keyword evidence="2" id="KW-1185">Reference proteome</keyword>
<accession>A0ABX2MDE9</accession>
<proteinExistence type="predicted"/>
<dbReference type="RefSeq" id="WP_175380779.1">
    <property type="nucleotide sequence ID" value="NZ_CBCRYD010000020.1"/>
</dbReference>
<reference evidence="1 2" key="1">
    <citation type="submission" date="2020-05" db="EMBL/GenBank/DDBJ databases">
        <title>Genome Sequencing of Type Strains.</title>
        <authorList>
            <person name="Lemaire J.F."/>
            <person name="Inderbitzin P."/>
            <person name="Gregorio O.A."/>
            <person name="Collins S.B."/>
            <person name="Wespe N."/>
            <person name="Knight-Connoni V."/>
        </authorList>
    </citation>
    <scope>NUCLEOTIDE SEQUENCE [LARGE SCALE GENOMIC DNA]</scope>
    <source>
        <strain evidence="1 2">DSM 19942</strain>
    </source>
</reference>
<dbReference type="EMBL" id="JABMCC010000089">
    <property type="protein sequence ID" value="NUU52968.1"/>
    <property type="molecule type" value="Genomic_DNA"/>
</dbReference>
<protein>
    <recommendedName>
        <fullName evidence="3">PD-(D/E)XK nuclease superfamily protein</fullName>
    </recommendedName>
</protein>
<evidence type="ECO:0000313" key="1">
    <source>
        <dbReference type="EMBL" id="NUU52968.1"/>
    </source>
</evidence>
<evidence type="ECO:0000313" key="2">
    <source>
        <dbReference type="Proteomes" id="UP000577724"/>
    </source>
</evidence>
<dbReference type="GeneID" id="97129562"/>